<evidence type="ECO:0000256" key="1">
    <source>
        <dbReference type="ARBA" id="ARBA00010558"/>
    </source>
</evidence>
<dbReference type="PANTHER" id="PTHR35890">
    <property type="match status" value="1"/>
</dbReference>
<gene>
    <name evidence="3" type="ORF">F945_02099</name>
</gene>
<dbReference type="InterPro" id="IPR005658">
    <property type="entry name" value="Prot_inh_ecotin"/>
</dbReference>
<name>S3N4H0_9GAMM</name>
<dbReference type="Proteomes" id="UP000014568">
    <property type="component" value="Unassembled WGS sequence"/>
</dbReference>
<dbReference type="GO" id="GO:0004867">
    <property type="term" value="F:serine-type endopeptidase inhibitor activity"/>
    <property type="evidence" value="ECO:0007669"/>
    <property type="project" value="InterPro"/>
</dbReference>
<sequence>MNKAIAFVLGVSFMWPVAYAQELSSIAKYPKAGKNENRNVIWLEKIDHEENYKVEIIATKQGMTDCNTRSYHTDLKKKDLKGWGYDYFVVGKADQVISTLMGCLDNKKTLADIPVVLPAGESIQRYNSRLPIVVYAPKDIQIKYKIWKADKIVPAVISNE</sequence>
<accession>S3N4H0</accession>
<evidence type="ECO:0000256" key="2">
    <source>
        <dbReference type="SAM" id="SignalP"/>
    </source>
</evidence>
<evidence type="ECO:0000313" key="3">
    <source>
        <dbReference type="EMBL" id="EPF73343.1"/>
    </source>
</evidence>
<dbReference type="AlphaFoldDB" id="S3N4H0"/>
<dbReference type="HOGENOM" id="CLU_111565_0_0_6"/>
<reference evidence="3 4" key="1">
    <citation type="submission" date="2013-06" db="EMBL/GenBank/DDBJ databases">
        <title>The Genome Sequence of Acinetobacter rudis CIP 110305.</title>
        <authorList>
            <consortium name="The Broad Institute Genome Sequencing Platform"/>
            <consortium name="The Broad Institute Genome Sequencing Center for Infectious Disease"/>
            <person name="Cerqueira G."/>
            <person name="Feldgarden M."/>
            <person name="Courvalin P."/>
            <person name="Perichon B."/>
            <person name="Grillot-Courvalin C."/>
            <person name="Clermont D."/>
            <person name="Rocha E."/>
            <person name="Yoon E.-J."/>
            <person name="Nemec A."/>
            <person name="Young S.K."/>
            <person name="Zeng Q."/>
            <person name="Gargeya S."/>
            <person name="Fitzgerald M."/>
            <person name="Abouelleil A."/>
            <person name="Alvarado L."/>
            <person name="Berlin A.M."/>
            <person name="Chapman S.B."/>
            <person name="Dewar J."/>
            <person name="Goldberg J."/>
            <person name="Griggs A."/>
            <person name="Gujja S."/>
            <person name="Hansen M."/>
            <person name="Howarth C."/>
            <person name="Imamovic A."/>
            <person name="Larimer J."/>
            <person name="McCowan C."/>
            <person name="Murphy C."/>
            <person name="Pearson M."/>
            <person name="Priest M."/>
            <person name="Roberts A."/>
            <person name="Saif S."/>
            <person name="Shea T."/>
            <person name="Sykes S."/>
            <person name="Wortman J."/>
            <person name="Nusbaum C."/>
            <person name="Birren B."/>
        </authorList>
    </citation>
    <scope>NUCLEOTIDE SEQUENCE [LARGE SCALE GENOMIC DNA]</scope>
    <source>
        <strain evidence="3 4">CIP 110305</strain>
    </source>
</reference>
<dbReference type="SUPFAM" id="SSF49772">
    <property type="entry name" value="Ecotin, trypsin inhibitor"/>
    <property type="match status" value="1"/>
</dbReference>
<dbReference type="RefSeq" id="WP_016656505.1">
    <property type="nucleotide sequence ID" value="NZ_KE340353.1"/>
</dbReference>
<dbReference type="OrthoDB" id="997196at2"/>
<protein>
    <submittedName>
        <fullName evidence="3">Ecotin</fullName>
    </submittedName>
</protein>
<feature type="signal peptide" evidence="2">
    <location>
        <begin position="1"/>
        <end position="20"/>
    </location>
</feature>
<evidence type="ECO:0000313" key="4">
    <source>
        <dbReference type="Proteomes" id="UP000014568"/>
    </source>
</evidence>
<proteinExistence type="inferred from homology"/>
<organism evidence="3 4">
    <name type="scientific">Acinetobacter rudis CIP 110305</name>
    <dbReference type="NCBI Taxonomy" id="421052"/>
    <lineage>
        <taxon>Bacteria</taxon>
        <taxon>Pseudomonadati</taxon>
        <taxon>Pseudomonadota</taxon>
        <taxon>Gammaproteobacteria</taxon>
        <taxon>Moraxellales</taxon>
        <taxon>Moraxellaceae</taxon>
        <taxon>Acinetobacter</taxon>
    </lineage>
</organism>
<dbReference type="Gene3D" id="2.60.40.550">
    <property type="entry name" value="Ecotin"/>
    <property type="match status" value="1"/>
</dbReference>
<dbReference type="PANTHER" id="PTHR35890:SF3">
    <property type="entry name" value="ECOTIN"/>
    <property type="match status" value="1"/>
</dbReference>
<dbReference type="eggNOG" id="COG4574">
    <property type="taxonomic scope" value="Bacteria"/>
</dbReference>
<dbReference type="PATRIC" id="fig|421052.3.peg.2048"/>
<comment type="caution">
    <text evidence="3">The sequence shown here is derived from an EMBL/GenBank/DDBJ whole genome shotgun (WGS) entry which is preliminary data.</text>
</comment>
<keyword evidence="4" id="KW-1185">Reference proteome</keyword>
<dbReference type="EMBL" id="ATGI01000027">
    <property type="protein sequence ID" value="EPF73343.1"/>
    <property type="molecule type" value="Genomic_DNA"/>
</dbReference>
<dbReference type="Pfam" id="PF03974">
    <property type="entry name" value="Ecotin"/>
    <property type="match status" value="1"/>
</dbReference>
<feature type="chain" id="PRO_5004512069" evidence="2">
    <location>
        <begin position="21"/>
        <end position="160"/>
    </location>
</feature>
<comment type="similarity">
    <text evidence="1">Belongs to the protease inhibitor I11 (ecotin) family.</text>
</comment>
<keyword evidence="2" id="KW-0732">Signal</keyword>
<dbReference type="InterPro" id="IPR036198">
    <property type="entry name" value="Ecotin_sf"/>
</dbReference>